<dbReference type="EMBL" id="HACG01053466">
    <property type="protein sequence ID" value="CEL00337.1"/>
    <property type="molecule type" value="Transcribed_RNA"/>
</dbReference>
<name>A0A0B7C583_9EUPU</name>
<dbReference type="AlphaFoldDB" id="A0A0B7C583"/>
<evidence type="ECO:0000313" key="1">
    <source>
        <dbReference type="EMBL" id="CEL00337.1"/>
    </source>
</evidence>
<sequence length="76" mass="8148">GFEKMECSETANTPSPAFYGHQGIHQIVAAASQIYEENYGLVNAKSKSSVVNVNEVVSNGMTDSSVRLSLTNSQSH</sequence>
<organism evidence="1">
    <name type="scientific">Arion vulgaris</name>
    <dbReference type="NCBI Taxonomy" id="1028688"/>
    <lineage>
        <taxon>Eukaryota</taxon>
        <taxon>Metazoa</taxon>
        <taxon>Spiralia</taxon>
        <taxon>Lophotrochozoa</taxon>
        <taxon>Mollusca</taxon>
        <taxon>Gastropoda</taxon>
        <taxon>Heterobranchia</taxon>
        <taxon>Euthyneura</taxon>
        <taxon>Panpulmonata</taxon>
        <taxon>Eupulmonata</taxon>
        <taxon>Stylommatophora</taxon>
        <taxon>Helicina</taxon>
        <taxon>Arionoidea</taxon>
        <taxon>Arionidae</taxon>
        <taxon>Arion</taxon>
    </lineage>
</organism>
<protein>
    <submittedName>
        <fullName evidence="1">Uncharacterized protein</fullName>
    </submittedName>
</protein>
<reference evidence="1" key="1">
    <citation type="submission" date="2014-12" db="EMBL/GenBank/DDBJ databases">
        <title>Insight into the proteome of Arion vulgaris.</title>
        <authorList>
            <person name="Aradska J."/>
            <person name="Bulat T."/>
            <person name="Smidak R."/>
            <person name="Sarate P."/>
            <person name="Gangsoo J."/>
            <person name="Sialana F."/>
            <person name="Bilban M."/>
            <person name="Lubec G."/>
        </authorList>
    </citation>
    <scope>NUCLEOTIDE SEQUENCE</scope>
    <source>
        <tissue evidence="1">Skin</tissue>
    </source>
</reference>
<accession>A0A0B7C583</accession>
<feature type="non-terminal residue" evidence="1">
    <location>
        <position position="1"/>
    </location>
</feature>
<gene>
    <name evidence="1" type="primary">ORF223445</name>
</gene>
<proteinExistence type="predicted"/>
<feature type="non-terminal residue" evidence="1">
    <location>
        <position position="76"/>
    </location>
</feature>